<dbReference type="SUPFAM" id="SSF52499">
    <property type="entry name" value="Isochorismatase-like hydrolases"/>
    <property type="match status" value="1"/>
</dbReference>
<dbReference type="InterPro" id="IPR036380">
    <property type="entry name" value="Isochorismatase-like_sf"/>
</dbReference>
<name>A0A7X6DE11_9BURK</name>
<evidence type="ECO:0000313" key="4">
    <source>
        <dbReference type="Proteomes" id="UP000521868"/>
    </source>
</evidence>
<dbReference type="InterPro" id="IPR000868">
    <property type="entry name" value="Isochorismatase-like_dom"/>
</dbReference>
<keyword evidence="4" id="KW-1185">Reference proteome</keyword>
<organism evidence="3 4">
    <name type="scientific">Ramlibacter lithotrophicus</name>
    <dbReference type="NCBI Taxonomy" id="2606681"/>
    <lineage>
        <taxon>Bacteria</taxon>
        <taxon>Pseudomonadati</taxon>
        <taxon>Pseudomonadota</taxon>
        <taxon>Betaproteobacteria</taxon>
        <taxon>Burkholderiales</taxon>
        <taxon>Comamonadaceae</taxon>
        <taxon>Ramlibacter</taxon>
    </lineage>
</organism>
<evidence type="ECO:0000256" key="1">
    <source>
        <dbReference type="ARBA" id="ARBA00022801"/>
    </source>
</evidence>
<evidence type="ECO:0000259" key="2">
    <source>
        <dbReference type="Pfam" id="PF00857"/>
    </source>
</evidence>
<dbReference type="Proteomes" id="UP000521868">
    <property type="component" value="Unassembled WGS sequence"/>
</dbReference>
<dbReference type="InterPro" id="IPR050272">
    <property type="entry name" value="Isochorismatase-like_hydrls"/>
</dbReference>
<accession>A0A7X6DE11</accession>
<dbReference type="PANTHER" id="PTHR43540:SF6">
    <property type="entry name" value="ISOCHORISMATASE-LIKE DOMAIN-CONTAINING PROTEIN"/>
    <property type="match status" value="1"/>
</dbReference>
<dbReference type="Gene3D" id="3.40.50.850">
    <property type="entry name" value="Isochorismatase-like"/>
    <property type="match status" value="1"/>
</dbReference>
<comment type="caution">
    <text evidence="3">The sequence shown here is derived from an EMBL/GenBank/DDBJ whole genome shotgun (WGS) entry which is preliminary data.</text>
</comment>
<feature type="domain" description="Isochorismatase-like" evidence="2">
    <location>
        <begin position="22"/>
        <end position="200"/>
    </location>
</feature>
<gene>
    <name evidence="3" type="ORF">RAMLITH_06320</name>
</gene>
<dbReference type="AlphaFoldDB" id="A0A7X6DE11"/>
<dbReference type="Pfam" id="PF00857">
    <property type="entry name" value="Isochorismatase"/>
    <property type="match status" value="1"/>
</dbReference>
<dbReference type="GO" id="GO:0016787">
    <property type="term" value="F:hydrolase activity"/>
    <property type="evidence" value="ECO:0007669"/>
    <property type="project" value="UniProtKB-KW"/>
</dbReference>
<evidence type="ECO:0000313" key="3">
    <source>
        <dbReference type="EMBL" id="NKE65431.1"/>
    </source>
</evidence>
<dbReference type="EMBL" id="VTOX01000002">
    <property type="protein sequence ID" value="NKE65431.1"/>
    <property type="molecule type" value="Genomic_DNA"/>
</dbReference>
<dbReference type="CDD" id="cd00431">
    <property type="entry name" value="cysteine_hydrolases"/>
    <property type="match status" value="1"/>
</dbReference>
<dbReference type="PANTHER" id="PTHR43540">
    <property type="entry name" value="PEROXYUREIDOACRYLATE/UREIDOACRYLATE AMIDOHYDROLASE-RELATED"/>
    <property type="match status" value="1"/>
</dbReference>
<keyword evidence="1 3" id="KW-0378">Hydrolase</keyword>
<sequence>MKTILNRQVLDTLPELVDPRWTALLVIDIQNDFCMPKGHFARYGKDVARMQPAVDRMVSFVAQAQELGMRTVFLRQASLPDGRMDSPAWLRFKTRDGKAPDYTIPGTWGWEFVDGLKVRDGDWVVEKFRPDGFIGTNLDHVLRTQGIQSVVLLGTTTEGCVESTVRAASYHDYYTVVVSDCVASPNAELHDGSLRFFKARYPTHTAGEVLAAIRTAKSTAGAA</sequence>
<dbReference type="RefSeq" id="WP_168106552.1">
    <property type="nucleotide sequence ID" value="NZ_VTOX01000002.1"/>
</dbReference>
<proteinExistence type="predicted"/>
<reference evidence="3 4" key="1">
    <citation type="journal article" date="2020" name="Nature">
        <title>Bacterial chemolithoautotrophy via manganese oxidation.</title>
        <authorList>
            <person name="Yu H."/>
            <person name="Leadbetter J.R."/>
        </authorList>
    </citation>
    <scope>NUCLEOTIDE SEQUENCE [LARGE SCALE GENOMIC DNA]</scope>
    <source>
        <strain evidence="3 4">RBP-1</strain>
    </source>
</reference>
<protein>
    <submittedName>
        <fullName evidence="3">Cysteine hydrolase</fullName>
    </submittedName>
</protein>